<feature type="compositionally biased region" description="Low complexity" evidence="1">
    <location>
        <begin position="25"/>
        <end position="47"/>
    </location>
</feature>
<dbReference type="PROSITE" id="PS51202">
    <property type="entry name" value="RCK_C"/>
    <property type="match status" value="1"/>
</dbReference>
<dbReference type="SUPFAM" id="SSF116726">
    <property type="entry name" value="TrkA C-terminal domain-like"/>
    <property type="match status" value="1"/>
</dbReference>
<evidence type="ECO:0000259" key="2">
    <source>
        <dbReference type="PROSITE" id="PS51202"/>
    </source>
</evidence>
<comment type="caution">
    <text evidence="3">The sequence shown here is derived from an EMBL/GenBank/DDBJ whole genome shotgun (WGS) entry which is preliminary data.</text>
</comment>
<organism evidence="3 4">
    <name type="scientific">Streptomyces indiaensis</name>
    <dbReference type="NCBI Taxonomy" id="284033"/>
    <lineage>
        <taxon>Bacteria</taxon>
        <taxon>Bacillati</taxon>
        <taxon>Actinomycetota</taxon>
        <taxon>Actinomycetes</taxon>
        <taxon>Kitasatosporales</taxon>
        <taxon>Streptomycetaceae</taxon>
        <taxon>Streptomyces</taxon>
    </lineage>
</organism>
<evidence type="ECO:0000313" key="4">
    <source>
        <dbReference type="Proteomes" id="UP001501474"/>
    </source>
</evidence>
<dbReference type="InterPro" id="IPR036721">
    <property type="entry name" value="RCK_C_sf"/>
</dbReference>
<dbReference type="InterPro" id="IPR006037">
    <property type="entry name" value="RCK_C"/>
</dbReference>
<feature type="region of interest" description="Disordered" evidence="1">
    <location>
        <begin position="22"/>
        <end position="47"/>
    </location>
</feature>
<proteinExistence type="predicted"/>
<reference evidence="3 4" key="1">
    <citation type="journal article" date="2019" name="Int. J. Syst. Evol. Microbiol.">
        <title>The Global Catalogue of Microorganisms (GCM) 10K type strain sequencing project: providing services to taxonomists for standard genome sequencing and annotation.</title>
        <authorList>
            <consortium name="The Broad Institute Genomics Platform"/>
            <consortium name="The Broad Institute Genome Sequencing Center for Infectious Disease"/>
            <person name="Wu L."/>
            <person name="Ma J."/>
        </authorList>
    </citation>
    <scope>NUCLEOTIDE SEQUENCE [LARGE SCALE GENOMIC DNA]</scope>
    <source>
        <strain evidence="3 4">JCM 3053</strain>
    </source>
</reference>
<evidence type="ECO:0000256" key="1">
    <source>
        <dbReference type="SAM" id="MobiDB-lite"/>
    </source>
</evidence>
<evidence type="ECO:0000313" key="3">
    <source>
        <dbReference type="EMBL" id="GAA2246610.1"/>
    </source>
</evidence>
<keyword evidence="4" id="KW-1185">Reference proteome</keyword>
<gene>
    <name evidence="3" type="ORF">GCM10010104_48780</name>
</gene>
<feature type="domain" description="RCK C-terminal" evidence="2">
    <location>
        <begin position="92"/>
        <end position="172"/>
    </location>
</feature>
<dbReference type="Proteomes" id="UP001501474">
    <property type="component" value="Unassembled WGS sequence"/>
</dbReference>
<dbReference type="Gene3D" id="3.30.70.1450">
    <property type="entry name" value="Regulator of K+ conductance, C-terminal domain"/>
    <property type="match status" value="1"/>
</dbReference>
<protein>
    <recommendedName>
        <fullName evidence="2">RCK C-terminal domain-containing protein</fullName>
    </recommendedName>
</protein>
<dbReference type="RefSeq" id="WP_344368782.1">
    <property type="nucleotide sequence ID" value="NZ_BAAART010000108.1"/>
</dbReference>
<name>A0ABN3E1Z2_9ACTN</name>
<accession>A0ABN3E1Z2</accession>
<dbReference type="EMBL" id="BAAART010000108">
    <property type="protein sequence ID" value="GAA2246610.1"/>
    <property type="molecule type" value="Genomic_DNA"/>
</dbReference>
<sequence>MASHLQVAPGRACGLGAFGQNAGAARPRSGGPSVPGAGAGCPPGRARSPVVTRIDDENAWLFGHRRGVDSAVPAATPIAFLIKEATGAADAVTLLRLSSAGAGIVETAITAESKAAGRLLGDIALPEVTLVATVVREGEPTASSPGMLLRPGDDMLRVSHYAGEHENHAAFP</sequence>